<evidence type="ECO:0000256" key="6">
    <source>
        <dbReference type="ARBA" id="ARBA00025774"/>
    </source>
</evidence>
<evidence type="ECO:0000259" key="12">
    <source>
        <dbReference type="Pfam" id="PF00583"/>
    </source>
</evidence>
<dbReference type="EC" id="2.3.1.48" evidence="1"/>
<evidence type="ECO:0000256" key="1">
    <source>
        <dbReference type="ARBA" id="ARBA00013184"/>
    </source>
</evidence>
<accession>G0UY46</accession>
<evidence type="ECO:0000256" key="2">
    <source>
        <dbReference type="ARBA" id="ARBA00022679"/>
    </source>
</evidence>
<keyword evidence="11" id="KW-1133">Transmembrane helix</keyword>
<dbReference type="PANTHER" id="PTHR14744">
    <property type="entry name" value="N-ALPHA-ACETYLTRANSFERASE 60"/>
    <property type="match status" value="1"/>
</dbReference>
<comment type="catalytic activity">
    <reaction evidence="10">
        <text>N-terminal L-methionyl-[transmembrane protein] + acetyl-CoA = N-terminal N(alpha)-acetyl-L-methionyl-[transmembrane protein] + CoA + H(+)</text>
        <dbReference type="Rhea" id="RHEA:50604"/>
        <dbReference type="Rhea" id="RHEA-COMP:12745"/>
        <dbReference type="Rhea" id="RHEA-COMP:12746"/>
        <dbReference type="ChEBI" id="CHEBI:15378"/>
        <dbReference type="ChEBI" id="CHEBI:57287"/>
        <dbReference type="ChEBI" id="CHEBI:57288"/>
        <dbReference type="ChEBI" id="CHEBI:64731"/>
        <dbReference type="ChEBI" id="CHEBI:133414"/>
        <dbReference type="EC" id="2.3.1.259"/>
    </reaction>
</comment>
<feature type="domain" description="N-acetyltransferase" evidence="12">
    <location>
        <begin position="93"/>
        <end position="153"/>
    </location>
</feature>
<gene>
    <name evidence="13" type="ORF">TCIL3000_10_10920</name>
</gene>
<keyword evidence="11" id="KW-0812">Transmembrane</keyword>
<dbReference type="CDD" id="cd04301">
    <property type="entry name" value="NAT_SF"/>
    <property type="match status" value="1"/>
</dbReference>
<dbReference type="InterPro" id="IPR045141">
    <property type="entry name" value="NAA60-like"/>
</dbReference>
<comment type="catalytic activity">
    <reaction evidence="9">
        <text>L-lysyl-[protein] + acetyl-CoA = N(6)-acetyl-L-lysyl-[protein] + CoA + H(+)</text>
        <dbReference type="Rhea" id="RHEA:45948"/>
        <dbReference type="Rhea" id="RHEA-COMP:9752"/>
        <dbReference type="Rhea" id="RHEA-COMP:10731"/>
        <dbReference type="ChEBI" id="CHEBI:15378"/>
        <dbReference type="ChEBI" id="CHEBI:29969"/>
        <dbReference type="ChEBI" id="CHEBI:57287"/>
        <dbReference type="ChEBI" id="CHEBI:57288"/>
        <dbReference type="ChEBI" id="CHEBI:61930"/>
        <dbReference type="EC" id="2.3.1.48"/>
    </reaction>
</comment>
<reference evidence="13" key="1">
    <citation type="journal article" date="2012" name="Proc. Natl. Acad. Sci. U.S.A.">
        <title>Antigenic diversity is generated by distinct evolutionary mechanisms in African trypanosome species.</title>
        <authorList>
            <person name="Jackson A.P."/>
            <person name="Berry A."/>
            <person name="Aslett M."/>
            <person name="Allison H.C."/>
            <person name="Burton P."/>
            <person name="Vavrova-Anderson J."/>
            <person name="Brown R."/>
            <person name="Browne H."/>
            <person name="Corton N."/>
            <person name="Hauser H."/>
            <person name="Gamble J."/>
            <person name="Gilderthorp R."/>
            <person name="Marcello L."/>
            <person name="McQuillan J."/>
            <person name="Otto T.D."/>
            <person name="Quail M.A."/>
            <person name="Sanders M.J."/>
            <person name="van Tonder A."/>
            <person name="Ginger M.L."/>
            <person name="Field M.C."/>
            <person name="Barry J.D."/>
            <person name="Hertz-Fowler C."/>
            <person name="Berriman M."/>
        </authorList>
    </citation>
    <scope>NUCLEOTIDE SEQUENCE</scope>
    <source>
        <strain evidence="13">IL3000</strain>
    </source>
</reference>
<keyword evidence="11" id="KW-0472">Membrane</keyword>
<dbReference type="VEuPathDB" id="TriTrypDB:TcIL3000_10_10920"/>
<dbReference type="InterPro" id="IPR016181">
    <property type="entry name" value="Acyl_CoA_acyltransferase"/>
</dbReference>
<dbReference type="AlphaFoldDB" id="G0UY46"/>
<evidence type="ECO:0000256" key="3">
    <source>
        <dbReference type="ARBA" id="ARBA00022829"/>
    </source>
</evidence>
<dbReference type="Pfam" id="PF00583">
    <property type="entry name" value="Acetyltransf_1"/>
    <property type="match status" value="1"/>
</dbReference>
<dbReference type="GO" id="GO:0000139">
    <property type="term" value="C:Golgi membrane"/>
    <property type="evidence" value="ECO:0007669"/>
    <property type="project" value="TreeGrafter"/>
</dbReference>
<evidence type="ECO:0000256" key="9">
    <source>
        <dbReference type="ARBA" id="ARBA00048017"/>
    </source>
</evidence>
<dbReference type="EC" id="2.3.1.259" evidence="7"/>
<keyword evidence="2 13" id="KW-0808">Transferase</keyword>
<dbReference type="PANTHER" id="PTHR14744:SF15">
    <property type="entry name" value="N-ALPHA-ACETYLTRANSFERASE 60"/>
    <property type="match status" value="1"/>
</dbReference>
<dbReference type="Gene3D" id="3.40.630.30">
    <property type="match status" value="1"/>
</dbReference>
<dbReference type="InterPro" id="IPR000182">
    <property type="entry name" value="GNAT_dom"/>
</dbReference>
<keyword evidence="5" id="KW-0012">Acyltransferase</keyword>
<protein>
    <recommendedName>
        <fullName evidence="8">N-alpha-acetyltransferase 60</fullName>
        <ecNumber evidence="7">2.3.1.259</ecNumber>
        <ecNumber evidence="1">2.3.1.48</ecNumber>
    </recommendedName>
</protein>
<evidence type="ECO:0000256" key="7">
    <source>
        <dbReference type="ARBA" id="ARBA00026111"/>
    </source>
</evidence>
<evidence type="ECO:0000256" key="10">
    <source>
        <dbReference type="ARBA" id="ARBA00048848"/>
    </source>
</evidence>
<dbReference type="GO" id="GO:0120518">
    <property type="term" value="F:protein N-terminal-methionine acetyltransferase activity"/>
    <property type="evidence" value="ECO:0007669"/>
    <property type="project" value="UniProtKB-EC"/>
</dbReference>
<keyword evidence="3" id="KW-0159">Chromosome partition</keyword>
<dbReference type="GO" id="GO:0007059">
    <property type="term" value="P:chromosome segregation"/>
    <property type="evidence" value="ECO:0007669"/>
    <property type="project" value="UniProtKB-KW"/>
</dbReference>
<evidence type="ECO:0000256" key="4">
    <source>
        <dbReference type="ARBA" id="ARBA00022853"/>
    </source>
</evidence>
<evidence type="ECO:0000256" key="11">
    <source>
        <dbReference type="SAM" id="Phobius"/>
    </source>
</evidence>
<proteinExistence type="inferred from homology"/>
<dbReference type="SUPFAM" id="SSF55729">
    <property type="entry name" value="Acyl-CoA N-acyltransferases (Nat)"/>
    <property type="match status" value="1"/>
</dbReference>
<dbReference type="EMBL" id="HE575323">
    <property type="protein sequence ID" value="CCC94313.1"/>
    <property type="molecule type" value="Genomic_DNA"/>
</dbReference>
<feature type="transmembrane region" description="Helical" evidence="11">
    <location>
        <begin position="354"/>
        <end position="381"/>
    </location>
</feature>
<evidence type="ECO:0000313" key="13">
    <source>
        <dbReference type="EMBL" id="CCC94313.1"/>
    </source>
</evidence>
<organism evidence="13">
    <name type="scientific">Trypanosoma congolense (strain IL3000)</name>
    <dbReference type="NCBI Taxonomy" id="1068625"/>
    <lineage>
        <taxon>Eukaryota</taxon>
        <taxon>Discoba</taxon>
        <taxon>Euglenozoa</taxon>
        <taxon>Kinetoplastea</taxon>
        <taxon>Metakinetoplastina</taxon>
        <taxon>Trypanosomatida</taxon>
        <taxon>Trypanosomatidae</taxon>
        <taxon>Trypanosoma</taxon>
        <taxon>Nannomonas</taxon>
    </lineage>
</organism>
<name>G0UY46_TRYCI</name>
<dbReference type="GO" id="GO:0004402">
    <property type="term" value="F:histone acetyltransferase activity"/>
    <property type="evidence" value="ECO:0007669"/>
    <property type="project" value="TreeGrafter"/>
</dbReference>
<comment type="similarity">
    <text evidence="6">Belongs to the acetyltransferase family. NAA60 subfamily.</text>
</comment>
<evidence type="ECO:0000256" key="8">
    <source>
        <dbReference type="ARBA" id="ARBA00026144"/>
    </source>
</evidence>
<sequence length="382" mass="42519">MDQVEFAKLTSRDDVSLTLELHWGISADDIRDLRALHELSFPLTYDDTYYQWLLSDSCVALTARISYCDFMRRVHTTEWEEHMEPPGQKESSGPNPAEYTVIGFCIGQMAYARYDDGSLAAGPTGYLGSFAVHPKFRRRGIGETLLRRYLSYMLFEIPVPRSLHLGERWGSYGHILQLVFKSVLAPVSWCSLWAERQGETQLCHMEDKVSNSSGSGSREKCCLKPRCGLPEVWLHCLSSDGALLHFYGARGFIRARELRGFYTINDQSCDAALLVLRSDDFVKLASTPSPCGSSCQETPHSTATKGVEVCPECETRATLSGALAEVADIHLSGSAVNLDWHRYDGSLEAVEGPYGVAVGVVMFAFKLGLVVWSVWIMVAYIA</sequence>
<keyword evidence="4" id="KW-0156">Chromatin regulator</keyword>
<evidence type="ECO:0000256" key="5">
    <source>
        <dbReference type="ARBA" id="ARBA00023315"/>
    </source>
</evidence>